<dbReference type="FunCoup" id="A0A0L0HR15">
    <property type="interactions" value="268"/>
</dbReference>
<dbReference type="OMA" id="CHKTFLP"/>
<dbReference type="InParanoid" id="A0A0L0HR15"/>
<proteinExistence type="inferred from homology"/>
<keyword evidence="9" id="KW-0677">Repeat</keyword>
<evidence type="ECO:0000256" key="9">
    <source>
        <dbReference type="ARBA" id="ARBA00022737"/>
    </source>
</evidence>
<evidence type="ECO:0000256" key="14">
    <source>
        <dbReference type="ARBA" id="ARBA00078363"/>
    </source>
</evidence>
<evidence type="ECO:0000313" key="17">
    <source>
        <dbReference type="Proteomes" id="UP000053201"/>
    </source>
</evidence>
<dbReference type="EC" id="2.5.1.59" evidence="4"/>
<dbReference type="InterPro" id="IPR041960">
    <property type="entry name" value="GGTase_I_beta"/>
</dbReference>
<evidence type="ECO:0000259" key="15">
    <source>
        <dbReference type="Pfam" id="PF00432"/>
    </source>
</evidence>
<dbReference type="OrthoDB" id="24893at2759"/>
<evidence type="ECO:0000256" key="4">
    <source>
        <dbReference type="ARBA" id="ARBA00012700"/>
    </source>
</evidence>
<dbReference type="GO" id="GO:0004662">
    <property type="term" value="F:CAAX-protein geranylgeranyltransferase activity"/>
    <property type="evidence" value="ECO:0007669"/>
    <property type="project" value="UniProtKB-EC"/>
</dbReference>
<evidence type="ECO:0000256" key="13">
    <source>
        <dbReference type="ARBA" id="ARBA00065714"/>
    </source>
</evidence>
<dbReference type="PANTHER" id="PTHR11774:SF4">
    <property type="entry name" value="GERANYLGERANYL TRANSFERASE TYPE-1 SUBUNIT BETA"/>
    <property type="match status" value="1"/>
</dbReference>
<protein>
    <recommendedName>
        <fullName evidence="5">Geranylgeranyl transferase type-1 subunit beta</fullName>
        <ecNumber evidence="4">2.5.1.59</ecNumber>
    </recommendedName>
    <alternativeName>
        <fullName evidence="12">Geranylgeranyl transferase type I subunit beta</fullName>
    </alternativeName>
    <alternativeName>
        <fullName evidence="14">Type I protein geranyl-geranyltransferase subunit beta</fullName>
    </alternativeName>
</protein>
<dbReference type="STRING" id="645134.A0A0L0HR15"/>
<keyword evidence="6" id="KW-0637">Prenyltransferase</keyword>
<keyword evidence="17" id="KW-1185">Reference proteome</keyword>
<dbReference type="InterPro" id="IPR001330">
    <property type="entry name" value="Prenyltrans"/>
</dbReference>
<evidence type="ECO:0000313" key="16">
    <source>
        <dbReference type="EMBL" id="KND03527.1"/>
    </source>
</evidence>
<evidence type="ECO:0000256" key="2">
    <source>
        <dbReference type="ARBA" id="ARBA00001947"/>
    </source>
</evidence>
<comment type="subunit">
    <text evidence="13">Heterodimer of FNTA and PGGT1B. PGGT1B mediates interaction with substrate peptides.</text>
</comment>
<dbReference type="SUPFAM" id="SSF48239">
    <property type="entry name" value="Terpenoid cyclases/Protein prenyltransferases"/>
    <property type="match status" value="1"/>
</dbReference>
<evidence type="ECO:0000256" key="10">
    <source>
        <dbReference type="ARBA" id="ARBA00022833"/>
    </source>
</evidence>
<keyword evidence="10" id="KW-0862">Zinc</keyword>
<evidence type="ECO:0000256" key="11">
    <source>
        <dbReference type="ARBA" id="ARBA00022842"/>
    </source>
</evidence>
<dbReference type="RefSeq" id="XP_016611566.1">
    <property type="nucleotide sequence ID" value="XM_016749333.1"/>
</dbReference>
<keyword evidence="7" id="KW-0808">Transferase</keyword>
<dbReference type="eggNOG" id="KOG0367">
    <property type="taxonomic scope" value="Eukaryota"/>
</dbReference>
<reference evidence="16 17" key="1">
    <citation type="submission" date="2009-08" db="EMBL/GenBank/DDBJ databases">
        <title>The Genome Sequence of Spizellomyces punctatus strain DAOM BR117.</title>
        <authorList>
            <consortium name="The Broad Institute Genome Sequencing Platform"/>
            <person name="Russ C."/>
            <person name="Cuomo C."/>
            <person name="Shea T."/>
            <person name="Young S.K."/>
            <person name="Zeng Q."/>
            <person name="Koehrsen M."/>
            <person name="Haas B."/>
            <person name="Borodovsky M."/>
            <person name="Guigo R."/>
            <person name="Alvarado L."/>
            <person name="Berlin A."/>
            <person name="Bochicchio J."/>
            <person name="Borenstein D."/>
            <person name="Chapman S."/>
            <person name="Chen Z."/>
            <person name="Engels R."/>
            <person name="Freedman E."/>
            <person name="Gellesch M."/>
            <person name="Goldberg J."/>
            <person name="Griggs A."/>
            <person name="Gujja S."/>
            <person name="Heiman D."/>
            <person name="Hepburn T."/>
            <person name="Howarth C."/>
            <person name="Jen D."/>
            <person name="Larson L."/>
            <person name="Lewis B."/>
            <person name="Mehta T."/>
            <person name="Park D."/>
            <person name="Pearson M."/>
            <person name="Roberts A."/>
            <person name="Saif S."/>
            <person name="Shenoy N."/>
            <person name="Sisk P."/>
            <person name="Stolte C."/>
            <person name="Sykes S."/>
            <person name="Thomson T."/>
            <person name="Walk T."/>
            <person name="White J."/>
            <person name="Yandava C."/>
            <person name="Burger G."/>
            <person name="Gray M.W."/>
            <person name="Holland P.W.H."/>
            <person name="King N."/>
            <person name="Lang F.B.F."/>
            <person name="Roger A.J."/>
            <person name="Ruiz-Trillo I."/>
            <person name="Lander E."/>
            <person name="Nusbaum C."/>
        </authorList>
    </citation>
    <scope>NUCLEOTIDE SEQUENCE [LARGE SCALE GENOMIC DNA]</scope>
    <source>
        <strain evidence="16 17">DAOM BR117</strain>
    </source>
</reference>
<dbReference type="EMBL" id="KQ257451">
    <property type="protein sequence ID" value="KND03527.1"/>
    <property type="molecule type" value="Genomic_DNA"/>
</dbReference>
<dbReference type="GeneID" id="27684703"/>
<dbReference type="VEuPathDB" id="FungiDB:SPPG_01008"/>
<accession>A0A0L0HR15</accession>
<feature type="domain" description="Prenyltransferase alpha-alpha toroid" evidence="15">
    <location>
        <begin position="76"/>
        <end position="387"/>
    </location>
</feature>
<evidence type="ECO:0000256" key="5">
    <source>
        <dbReference type="ARBA" id="ARBA00020603"/>
    </source>
</evidence>
<dbReference type="Pfam" id="PF00432">
    <property type="entry name" value="Prenyltrans"/>
    <property type="match status" value="1"/>
</dbReference>
<organism evidence="16 17">
    <name type="scientific">Spizellomyces punctatus (strain DAOM BR117)</name>
    <dbReference type="NCBI Taxonomy" id="645134"/>
    <lineage>
        <taxon>Eukaryota</taxon>
        <taxon>Fungi</taxon>
        <taxon>Fungi incertae sedis</taxon>
        <taxon>Chytridiomycota</taxon>
        <taxon>Chytridiomycota incertae sedis</taxon>
        <taxon>Chytridiomycetes</taxon>
        <taxon>Spizellomycetales</taxon>
        <taxon>Spizellomycetaceae</taxon>
        <taxon>Spizellomyces</taxon>
    </lineage>
</organism>
<dbReference type="Proteomes" id="UP000053201">
    <property type="component" value="Unassembled WGS sequence"/>
</dbReference>
<name>A0A0L0HR15_SPIPD</name>
<evidence type="ECO:0000256" key="6">
    <source>
        <dbReference type="ARBA" id="ARBA00022602"/>
    </source>
</evidence>
<evidence type="ECO:0000256" key="3">
    <source>
        <dbReference type="ARBA" id="ARBA00010497"/>
    </source>
</evidence>
<sequence>MLPGSSVLRTYLSLLNEDPCGPKSGFGGPFSPSRVLPAHSTVFLVASDAILQRMALNTIIDEAEKAFPPEVLAIDARYFHKHVQHLPVHYTSIDTSRMSVAYFCLGALDILGILHTLTTEEERAGWIEWIYAQQIHPQTIDKAGAPSPHCGFRGGPFAGAPYSSHSSIPCNDFDSAHITMTYTALACLIILGDDLSRVNRDAITASLRQLQQENGSFCPNWGSDECDMRFLYCACTISFMLNDWRGVDVDRALAFIRNSQTYEYAFGQGPGQEAHGGSTYCAVASLSLMNRLDELKGRDQLIYWLLTRQVDGFNGRPNKPTDTCYSFWIGASLDLLGVYHLVDTDTLKKFLKSTHTKYGGFGKGPGDYPDLLHSYMGLSGLAITKGVPGLAELHTGLGLTARSMKHLNEKTVLSNTRAM</sequence>
<dbReference type="FunFam" id="1.50.10.20:FF:000005">
    <property type="entry name" value="Geranylgeranyl transferase type-1 subunit beta"/>
    <property type="match status" value="1"/>
</dbReference>
<evidence type="ECO:0000256" key="8">
    <source>
        <dbReference type="ARBA" id="ARBA00022723"/>
    </source>
</evidence>
<dbReference type="GO" id="GO:0046872">
    <property type="term" value="F:metal ion binding"/>
    <property type="evidence" value="ECO:0007669"/>
    <property type="project" value="UniProtKB-KW"/>
</dbReference>
<evidence type="ECO:0000256" key="7">
    <source>
        <dbReference type="ARBA" id="ARBA00022679"/>
    </source>
</evidence>
<dbReference type="InterPro" id="IPR045089">
    <property type="entry name" value="PGGT1B-like"/>
</dbReference>
<dbReference type="AlphaFoldDB" id="A0A0L0HR15"/>
<keyword evidence="11" id="KW-0460">Magnesium</keyword>
<dbReference type="Gene3D" id="1.50.10.20">
    <property type="match status" value="1"/>
</dbReference>
<comment type="cofactor">
    <cofactor evidence="1">
        <name>Mg(2+)</name>
        <dbReference type="ChEBI" id="CHEBI:18420"/>
    </cofactor>
</comment>
<dbReference type="PANTHER" id="PTHR11774">
    <property type="entry name" value="GERANYLGERANYL TRANSFERASE TYPE BETA SUBUNIT"/>
    <property type="match status" value="1"/>
</dbReference>
<comment type="similarity">
    <text evidence="3">Belongs to the protein prenyltransferase subunit beta family.</text>
</comment>
<dbReference type="InterPro" id="IPR008930">
    <property type="entry name" value="Terpenoid_cyclase/PrenylTrfase"/>
</dbReference>
<comment type="cofactor">
    <cofactor evidence="2">
        <name>Zn(2+)</name>
        <dbReference type="ChEBI" id="CHEBI:29105"/>
    </cofactor>
</comment>
<evidence type="ECO:0000256" key="12">
    <source>
        <dbReference type="ARBA" id="ARBA00031713"/>
    </source>
</evidence>
<dbReference type="CDD" id="cd02895">
    <property type="entry name" value="GGTase-I"/>
    <property type="match status" value="1"/>
</dbReference>
<evidence type="ECO:0000256" key="1">
    <source>
        <dbReference type="ARBA" id="ARBA00001946"/>
    </source>
</evidence>
<gene>
    <name evidence="16" type="ORF">SPPG_01008</name>
</gene>
<keyword evidence="8" id="KW-0479">Metal-binding</keyword>
<dbReference type="GO" id="GO:0005953">
    <property type="term" value="C:CAAX-protein geranylgeranyltransferase complex"/>
    <property type="evidence" value="ECO:0007669"/>
    <property type="project" value="InterPro"/>
</dbReference>